<dbReference type="Gene3D" id="1.20.1640.10">
    <property type="entry name" value="Multidrug efflux transporter AcrB transmembrane domain"/>
    <property type="match status" value="1"/>
</dbReference>
<dbReference type="Proteomes" id="UP000726136">
    <property type="component" value="Unassembled WGS sequence"/>
</dbReference>
<gene>
    <name evidence="2" type="ORF">EAY46_27780</name>
</gene>
<keyword evidence="1" id="KW-0472">Membrane</keyword>
<dbReference type="Pfam" id="PF00873">
    <property type="entry name" value="ACR_tran"/>
    <property type="match status" value="1"/>
</dbReference>
<evidence type="ECO:0000313" key="3">
    <source>
        <dbReference type="Proteomes" id="UP000726136"/>
    </source>
</evidence>
<name>A0ABR9ZEA6_VIBAN</name>
<evidence type="ECO:0000256" key="1">
    <source>
        <dbReference type="SAM" id="Phobius"/>
    </source>
</evidence>
<reference evidence="2 3" key="1">
    <citation type="journal article" date="2021" name="PeerJ">
        <title>Analysis of 44 Vibrio anguillarum genomes reveals high genetic diversity.</title>
        <authorList>
            <person name="Hansen M.J."/>
            <person name="Dalsgaard I."/>
        </authorList>
    </citation>
    <scope>NUCLEOTIDE SEQUENCE [LARGE SCALE GENOMIC DNA]</scope>
    <source>
        <strain evidence="2 3">040915-1/1B</strain>
    </source>
</reference>
<dbReference type="EMBL" id="RDPI01001108">
    <property type="protein sequence ID" value="MBF4376784.1"/>
    <property type="molecule type" value="Genomic_DNA"/>
</dbReference>
<accession>A0ABR9ZEA6</accession>
<organism evidence="2 3">
    <name type="scientific">Vibrio anguillarum</name>
    <name type="common">Listonella anguillarum</name>
    <dbReference type="NCBI Taxonomy" id="55601"/>
    <lineage>
        <taxon>Bacteria</taxon>
        <taxon>Pseudomonadati</taxon>
        <taxon>Pseudomonadota</taxon>
        <taxon>Gammaproteobacteria</taxon>
        <taxon>Vibrionales</taxon>
        <taxon>Vibrionaceae</taxon>
        <taxon>Vibrio</taxon>
    </lineage>
</organism>
<proteinExistence type="predicted"/>
<feature type="transmembrane region" description="Helical" evidence="1">
    <location>
        <begin position="6"/>
        <end position="27"/>
    </location>
</feature>
<dbReference type="InterPro" id="IPR001036">
    <property type="entry name" value="Acrflvin-R"/>
</dbReference>
<protein>
    <submittedName>
        <fullName evidence="2">Uncharacterized protein</fullName>
    </submittedName>
</protein>
<dbReference type="PRINTS" id="PR00702">
    <property type="entry name" value="ACRIFLAVINRP"/>
</dbReference>
<sequence>MSQFFIHRPVFAWVIALFIILFGCISIPKLPISRYPSVAPPTVS</sequence>
<comment type="caution">
    <text evidence="2">The sequence shown here is derived from an EMBL/GenBank/DDBJ whole genome shotgun (WGS) entry which is preliminary data.</text>
</comment>
<keyword evidence="1" id="KW-1133">Transmembrane helix</keyword>
<feature type="non-terminal residue" evidence="2">
    <location>
        <position position="44"/>
    </location>
</feature>
<keyword evidence="1" id="KW-0812">Transmembrane</keyword>
<keyword evidence="3" id="KW-1185">Reference proteome</keyword>
<evidence type="ECO:0000313" key="2">
    <source>
        <dbReference type="EMBL" id="MBF4376784.1"/>
    </source>
</evidence>
<dbReference type="RefSeq" id="WP_194664852.1">
    <property type="nucleotide sequence ID" value="NZ_RDPI01001108.1"/>
</dbReference>